<dbReference type="SUPFAM" id="SSF47954">
    <property type="entry name" value="Cyclin-like"/>
    <property type="match status" value="1"/>
</dbReference>
<dbReference type="Gene3D" id="1.10.472.10">
    <property type="entry name" value="Cyclin-like"/>
    <property type="match status" value="1"/>
</dbReference>
<dbReference type="CDD" id="cd20557">
    <property type="entry name" value="CYCLIN_ScPCL1-like"/>
    <property type="match status" value="1"/>
</dbReference>
<dbReference type="InterPro" id="IPR036915">
    <property type="entry name" value="Cyclin-like_sf"/>
</dbReference>
<evidence type="ECO:0000259" key="2">
    <source>
        <dbReference type="Pfam" id="PF00134"/>
    </source>
</evidence>
<dbReference type="InterPro" id="IPR006671">
    <property type="entry name" value="Cyclin_N"/>
</dbReference>
<dbReference type="GO" id="GO:0000307">
    <property type="term" value="C:cyclin-dependent protein kinase holoenzyme complex"/>
    <property type="evidence" value="ECO:0007669"/>
    <property type="project" value="TreeGrafter"/>
</dbReference>
<dbReference type="InterPro" id="IPR013922">
    <property type="entry name" value="Cyclin_PHO80-like"/>
</dbReference>
<feature type="region of interest" description="Disordered" evidence="1">
    <location>
        <begin position="1"/>
        <end position="21"/>
    </location>
</feature>
<dbReference type="Pfam" id="PF00134">
    <property type="entry name" value="Cyclin_N"/>
    <property type="match status" value="1"/>
</dbReference>
<gene>
    <name evidence="3" type="ORF">MELLADRAFT_93011</name>
</gene>
<dbReference type="RefSeq" id="XP_007415958.1">
    <property type="nucleotide sequence ID" value="XM_007415896.1"/>
</dbReference>
<proteinExistence type="predicted"/>
<dbReference type="OrthoDB" id="244495at2759"/>
<protein>
    <recommendedName>
        <fullName evidence="2">Cyclin N-terminal domain-containing protein</fullName>
    </recommendedName>
</protein>
<keyword evidence="4" id="KW-1185">Reference proteome</keyword>
<dbReference type="GeneID" id="18936437"/>
<dbReference type="STRING" id="747676.F4S3L1"/>
<dbReference type="HOGENOM" id="CLU_586705_0_0_1"/>
<dbReference type="Proteomes" id="UP000001072">
    <property type="component" value="Unassembled WGS sequence"/>
</dbReference>
<dbReference type="InParanoid" id="F4S3L1"/>
<accession>F4S3L1</accession>
<dbReference type="AlphaFoldDB" id="F4S3L1"/>
<evidence type="ECO:0000256" key="1">
    <source>
        <dbReference type="SAM" id="MobiDB-lite"/>
    </source>
</evidence>
<reference evidence="4" key="1">
    <citation type="journal article" date="2011" name="Proc. Natl. Acad. Sci. U.S.A.">
        <title>Obligate biotrophy features unraveled by the genomic analysis of rust fungi.</title>
        <authorList>
            <person name="Duplessis S."/>
            <person name="Cuomo C.A."/>
            <person name="Lin Y.-C."/>
            <person name="Aerts A."/>
            <person name="Tisserant E."/>
            <person name="Veneault-Fourrey C."/>
            <person name="Joly D.L."/>
            <person name="Hacquard S."/>
            <person name="Amselem J."/>
            <person name="Cantarel B.L."/>
            <person name="Chiu R."/>
            <person name="Coutinho P.M."/>
            <person name="Feau N."/>
            <person name="Field M."/>
            <person name="Frey P."/>
            <person name="Gelhaye E."/>
            <person name="Goldberg J."/>
            <person name="Grabherr M.G."/>
            <person name="Kodira C.D."/>
            <person name="Kohler A."/>
            <person name="Kuees U."/>
            <person name="Lindquist E.A."/>
            <person name="Lucas S.M."/>
            <person name="Mago R."/>
            <person name="Mauceli E."/>
            <person name="Morin E."/>
            <person name="Murat C."/>
            <person name="Pangilinan J.L."/>
            <person name="Park R."/>
            <person name="Pearson M."/>
            <person name="Quesneville H."/>
            <person name="Rouhier N."/>
            <person name="Sakthikumar S."/>
            <person name="Salamov A.A."/>
            <person name="Schmutz J."/>
            <person name="Selles B."/>
            <person name="Shapiro H."/>
            <person name="Tanguay P."/>
            <person name="Tuskan G.A."/>
            <person name="Henrissat B."/>
            <person name="Van de Peer Y."/>
            <person name="Rouze P."/>
            <person name="Ellis J.G."/>
            <person name="Dodds P.N."/>
            <person name="Schein J.E."/>
            <person name="Zhong S."/>
            <person name="Hamelin R.C."/>
            <person name="Grigoriev I.V."/>
            <person name="Szabo L.J."/>
            <person name="Martin F."/>
        </authorList>
    </citation>
    <scope>NUCLEOTIDE SEQUENCE [LARGE SCALE GENOMIC DNA]</scope>
    <source>
        <strain evidence="4">98AG31 / pathotype 3-4-7</strain>
    </source>
</reference>
<dbReference type="GO" id="GO:0016538">
    <property type="term" value="F:cyclin-dependent protein serine/threonine kinase regulator activity"/>
    <property type="evidence" value="ECO:0007669"/>
    <property type="project" value="TreeGrafter"/>
</dbReference>
<evidence type="ECO:0000313" key="3">
    <source>
        <dbReference type="EMBL" id="EGG00687.1"/>
    </source>
</evidence>
<dbReference type="GO" id="GO:0019901">
    <property type="term" value="F:protein kinase binding"/>
    <property type="evidence" value="ECO:0007669"/>
    <property type="project" value="InterPro"/>
</dbReference>
<organism evidence="4">
    <name type="scientific">Melampsora larici-populina (strain 98AG31 / pathotype 3-4-7)</name>
    <name type="common">Poplar leaf rust fungus</name>
    <dbReference type="NCBI Taxonomy" id="747676"/>
    <lineage>
        <taxon>Eukaryota</taxon>
        <taxon>Fungi</taxon>
        <taxon>Dikarya</taxon>
        <taxon>Basidiomycota</taxon>
        <taxon>Pucciniomycotina</taxon>
        <taxon>Pucciniomycetes</taxon>
        <taxon>Pucciniales</taxon>
        <taxon>Melampsoraceae</taxon>
        <taxon>Melampsora</taxon>
    </lineage>
</organism>
<dbReference type="PANTHER" id="PTHR15615:SF27">
    <property type="entry name" value="PHO85 CYCLIN CLG1"/>
    <property type="match status" value="1"/>
</dbReference>
<evidence type="ECO:0000313" key="4">
    <source>
        <dbReference type="Proteomes" id="UP000001072"/>
    </source>
</evidence>
<name>F4S3L1_MELLP</name>
<dbReference type="PANTHER" id="PTHR15615">
    <property type="match status" value="1"/>
</dbReference>
<dbReference type="EMBL" id="GL883144">
    <property type="protein sequence ID" value="EGG00687.1"/>
    <property type="molecule type" value="Genomic_DNA"/>
</dbReference>
<dbReference type="VEuPathDB" id="FungiDB:MELLADRAFT_93011"/>
<dbReference type="GO" id="GO:0005634">
    <property type="term" value="C:nucleus"/>
    <property type="evidence" value="ECO:0007669"/>
    <property type="project" value="TreeGrafter"/>
</dbReference>
<dbReference type="KEGG" id="mlr:MELLADRAFT_93011"/>
<sequence>MSLHNSWTSNGINPVQPNPISEHSLNHNVSLIKPHNTILLQHPTNIQSLTHDVPNQSVTSTSNSKNSCALRDDAQLPHNTNSHALKDKVDLSTCSLSVFPGQSFLFVSTFSTYYKEPPCHSKATLVAECWDHPSWAQPPHQPLKCNSKSTSIPQVLAMPLFDVLPSFAFPYQDPVEKMESVDVLVPNSYPVPPPPPYKESAAPLSDLASEMVWERCYTPGPYQSHCTSPLNKLFSNPVNDSTFLGGLPSDHHVQGYKNYYSSVNSTSPWAAIHGHHQVSPVNMMGVNKDAMKANHFQPNSQQDIKPLRTEVKPAFRRWTQQVLEQTLLSPQVLVLALYYVDVLSGQDVFGDSNQGKSSLMPYKTLLAALVLANKTLDDHSYKNSTFATISSMTNAEVNTIEAAMLKALKFDTLPGAKEWRNWLGVVVMTGKRARMNSGMIRKKEEEVLIEKLKLQHDMLMYESIFG</sequence>
<feature type="domain" description="Cyclin N-terminal" evidence="2">
    <location>
        <begin position="297"/>
        <end position="411"/>
    </location>
</feature>
<dbReference type="eggNOG" id="ENOG502SBB7">
    <property type="taxonomic scope" value="Eukaryota"/>
</dbReference>